<dbReference type="Pfam" id="PF14803">
    <property type="entry name" value="Zn_ribbon_Nudix"/>
    <property type="match status" value="1"/>
</dbReference>
<dbReference type="Pfam" id="PF00293">
    <property type="entry name" value="NUDIX"/>
    <property type="match status" value="1"/>
</dbReference>
<dbReference type="PROSITE" id="PS51462">
    <property type="entry name" value="NUDIX"/>
    <property type="match status" value="1"/>
</dbReference>
<dbReference type="CDD" id="cd04511">
    <property type="entry name" value="NUDIX_Hydrolase"/>
    <property type="match status" value="1"/>
</dbReference>
<dbReference type="EMBL" id="QKYU01000011">
    <property type="protein sequence ID" value="PZW45697.1"/>
    <property type="molecule type" value="Genomic_DNA"/>
</dbReference>
<accession>A0A2W7IKE2</accession>
<dbReference type="InterPro" id="IPR000086">
    <property type="entry name" value="NUDIX_hydrolase_dom"/>
</dbReference>
<dbReference type="OrthoDB" id="9761969at2"/>
<evidence type="ECO:0000256" key="1">
    <source>
        <dbReference type="SAM" id="MobiDB-lite"/>
    </source>
</evidence>
<dbReference type="AlphaFoldDB" id="A0A2W7IKE2"/>
<dbReference type="SUPFAM" id="SSF55811">
    <property type="entry name" value="Nudix"/>
    <property type="match status" value="1"/>
</dbReference>
<proteinExistence type="predicted"/>
<dbReference type="InterPro" id="IPR015797">
    <property type="entry name" value="NUDIX_hydrolase-like_dom_sf"/>
</dbReference>
<dbReference type="PANTHER" id="PTHR43222:SF2">
    <property type="entry name" value="NUDIX HYDROLASE 23, CHLOROPLASTIC"/>
    <property type="match status" value="1"/>
</dbReference>
<evidence type="ECO:0000313" key="3">
    <source>
        <dbReference type="EMBL" id="PZW45697.1"/>
    </source>
</evidence>
<protein>
    <submittedName>
        <fullName evidence="3">ADP-ribose pyrophosphatase YjhB (NUDIX family)</fullName>
    </submittedName>
</protein>
<reference evidence="3 4" key="1">
    <citation type="submission" date="2018-06" db="EMBL/GenBank/DDBJ databases">
        <title>Genomic Encyclopedia of Archaeal and Bacterial Type Strains, Phase II (KMG-II): from individual species to whole genera.</title>
        <authorList>
            <person name="Goeker M."/>
        </authorList>
    </citation>
    <scope>NUCLEOTIDE SEQUENCE [LARGE SCALE GENOMIC DNA]</scope>
    <source>
        <strain evidence="3 4">DSM 24525</strain>
    </source>
</reference>
<dbReference type="InterPro" id="IPR029401">
    <property type="entry name" value="Nudix_N"/>
</dbReference>
<dbReference type="Gene3D" id="2.20.70.10">
    <property type="match status" value="1"/>
</dbReference>
<feature type="region of interest" description="Disordered" evidence="1">
    <location>
        <begin position="162"/>
        <end position="187"/>
    </location>
</feature>
<dbReference type="RefSeq" id="WP_111398350.1">
    <property type="nucleotide sequence ID" value="NZ_QKYU01000011.1"/>
</dbReference>
<sequence length="187" mass="20486">MTSADPPRFIRRIPEGDDRERLTCLDCGHVAYENPKIVVGSVVELEGGVLLCRRAIEPRRGFWTLPAGYMEMQETVEEGALREAWEEARARLTLEGVLAVYSIARLGQVQVIFRARLAEPGFAAGPESLEVRRFDWDEIPWDALAFPSVHWALQTWREGAGAPLGAPAGNPGTDPRGATPLPGGVAL</sequence>
<gene>
    <name evidence="3" type="ORF">C8P66_111112</name>
</gene>
<feature type="domain" description="Nudix hydrolase" evidence="2">
    <location>
        <begin position="34"/>
        <end position="157"/>
    </location>
</feature>
<organism evidence="3 4">
    <name type="scientific">Humitalea rosea</name>
    <dbReference type="NCBI Taxonomy" id="990373"/>
    <lineage>
        <taxon>Bacteria</taxon>
        <taxon>Pseudomonadati</taxon>
        <taxon>Pseudomonadota</taxon>
        <taxon>Alphaproteobacteria</taxon>
        <taxon>Acetobacterales</taxon>
        <taxon>Roseomonadaceae</taxon>
        <taxon>Humitalea</taxon>
    </lineage>
</organism>
<feature type="compositionally biased region" description="Low complexity" evidence="1">
    <location>
        <begin position="162"/>
        <end position="172"/>
    </location>
</feature>
<name>A0A2W7IKE2_9PROT</name>
<comment type="caution">
    <text evidence="3">The sequence shown here is derived from an EMBL/GenBank/DDBJ whole genome shotgun (WGS) entry which is preliminary data.</text>
</comment>
<evidence type="ECO:0000259" key="2">
    <source>
        <dbReference type="PROSITE" id="PS51462"/>
    </source>
</evidence>
<keyword evidence="4" id="KW-1185">Reference proteome</keyword>
<evidence type="ECO:0000313" key="4">
    <source>
        <dbReference type="Proteomes" id="UP000249688"/>
    </source>
</evidence>
<dbReference type="PANTHER" id="PTHR43222">
    <property type="entry name" value="NUDIX HYDROLASE 23"/>
    <property type="match status" value="1"/>
</dbReference>
<dbReference type="GO" id="GO:0003824">
    <property type="term" value="F:catalytic activity"/>
    <property type="evidence" value="ECO:0007669"/>
    <property type="project" value="UniProtKB-ARBA"/>
</dbReference>
<dbReference type="Proteomes" id="UP000249688">
    <property type="component" value="Unassembled WGS sequence"/>
</dbReference>
<dbReference type="Gene3D" id="3.90.79.10">
    <property type="entry name" value="Nucleoside Triphosphate Pyrophosphohydrolase"/>
    <property type="match status" value="1"/>
</dbReference>